<organism evidence="9 10">
    <name type="scientific">Pseudonocardia broussonetiae</name>
    <dbReference type="NCBI Taxonomy" id="2736640"/>
    <lineage>
        <taxon>Bacteria</taxon>
        <taxon>Bacillati</taxon>
        <taxon>Actinomycetota</taxon>
        <taxon>Actinomycetes</taxon>
        <taxon>Pseudonocardiales</taxon>
        <taxon>Pseudonocardiaceae</taxon>
        <taxon>Pseudonocardia</taxon>
    </lineage>
</organism>
<feature type="transmembrane region" description="Helical" evidence="7">
    <location>
        <begin position="110"/>
        <end position="130"/>
    </location>
</feature>
<evidence type="ECO:0000256" key="4">
    <source>
        <dbReference type="ARBA" id="ARBA00022692"/>
    </source>
</evidence>
<dbReference type="Pfam" id="PF00528">
    <property type="entry name" value="BPD_transp_1"/>
    <property type="match status" value="1"/>
</dbReference>
<keyword evidence="2 7" id="KW-0813">Transport</keyword>
<evidence type="ECO:0000259" key="8">
    <source>
        <dbReference type="PROSITE" id="PS50928"/>
    </source>
</evidence>
<sequence length="275" mass="28212">MLRSVVRQRAGAVSLAVLAAVALLAVLGPALAPLDPLAQDARAVLQGPSPAHWLGTDNLGRDVASRLLAGSTLSLVAALEAVAAGLVLGVVPGLLSVLLGRTFEWVTLRVVDALVTLPFLVFAVAMTALLGNGLHQAMLAVGILIAPAFYRVTRAAAFPLVGAPFVEAAQLAGATPWFVLRRHVWPTVLPAVAVSTAGLLGSSLVIVSSLTFLGIGVQPPAPTWGGMLATDLLFLFQRPWGPLAPALLIVLAVGACHGLADALRDATAPREAVRA</sequence>
<comment type="similarity">
    <text evidence="7">Belongs to the binding-protein-dependent transport system permease family.</text>
</comment>
<dbReference type="PANTHER" id="PTHR43386:SF25">
    <property type="entry name" value="PEPTIDE ABC TRANSPORTER PERMEASE PROTEIN"/>
    <property type="match status" value="1"/>
</dbReference>
<dbReference type="InterPro" id="IPR025966">
    <property type="entry name" value="OppC_N"/>
</dbReference>
<name>A0A6M6JRX6_9PSEU</name>
<dbReference type="KEGG" id="pbro:HOP40_28270"/>
<feature type="transmembrane region" description="Helical" evidence="7">
    <location>
        <begin position="188"/>
        <end position="215"/>
    </location>
</feature>
<evidence type="ECO:0000256" key="2">
    <source>
        <dbReference type="ARBA" id="ARBA00022448"/>
    </source>
</evidence>
<dbReference type="InterPro" id="IPR035906">
    <property type="entry name" value="MetI-like_sf"/>
</dbReference>
<feature type="domain" description="ABC transmembrane type-1" evidence="8">
    <location>
        <begin position="71"/>
        <end position="260"/>
    </location>
</feature>
<protein>
    <submittedName>
        <fullName evidence="9">ABC transporter permease</fullName>
    </submittedName>
</protein>
<dbReference type="GO" id="GO:0005886">
    <property type="term" value="C:plasma membrane"/>
    <property type="evidence" value="ECO:0007669"/>
    <property type="project" value="UniProtKB-SubCell"/>
</dbReference>
<feature type="transmembrane region" description="Helical" evidence="7">
    <location>
        <begin position="136"/>
        <end position="153"/>
    </location>
</feature>
<accession>A0A6M6JRX6</accession>
<evidence type="ECO:0000256" key="3">
    <source>
        <dbReference type="ARBA" id="ARBA00022475"/>
    </source>
</evidence>
<dbReference type="Proteomes" id="UP000505377">
    <property type="component" value="Chromosome"/>
</dbReference>
<evidence type="ECO:0000256" key="6">
    <source>
        <dbReference type="ARBA" id="ARBA00023136"/>
    </source>
</evidence>
<dbReference type="Pfam" id="PF12911">
    <property type="entry name" value="OppC_N"/>
    <property type="match status" value="1"/>
</dbReference>
<keyword evidence="3" id="KW-1003">Cell membrane</keyword>
<evidence type="ECO:0000313" key="9">
    <source>
        <dbReference type="EMBL" id="QJY49169.1"/>
    </source>
</evidence>
<gene>
    <name evidence="9" type="ORF">HOP40_28270</name>
</gene>
<evidence type="ECO:0000313" key="10">
    <source>
        <dbReference type="Proteomes" id="UP000505377"/>
    </source>
</evidence>
<comment type="subcellular location">
    <subcellularLocation>
        <location evidence="1 7">Cell membrane</location>
        <topology evidence="1 7">Multi-pass membrane protein</topology>
    </subcellularLocation>
</comment>
<proteinExistence type="inferred from homology"/>
<evidence type="ECO:0000256" key="5">
    <source>
        <dbReference type="ARBA" id="ARBA00022989"/>
    </source>
</evidence>
<dbReference type="PANTHER" id="PTHR43386">
    <property type="entry name" value="OLIGOPEPTIDE TRANSPORT SYSTEM PERMEASE PROTEIN APPC"/>
    <property type="match status" value="1"/>
</dbReference>
<evidence type="ECO:0000256" key="1">
    <source>
        <dbReference type="ARBA" id="ARBA00004651"/>
    </source>
</evidence>
<reference evidence="9 10" key="1">
    <citation type="submission" date="2020-05" db="EMBL/GenBank/DDBJ databases">
        <authorList>
            <person name="Mo P."/>
        </authorList>
    </citation>
    <scope>NUCLEOTIDE SEQUENCE [LARGE SCALE GENOMIC DNA]</scope>
    <source>
        <strain evidence="9 10">Gen01</strain>
    </source>
</reference>
<dbReference type="RefSeq" id="WP_172164314.1">
    <property type="nucleotide sequence ID" value="NZ_CP053564.1"/>
</dbReference>
<keyword evidence="5 7" id="KW-1133">Transmembrane helix</keyword>
<feature type="transmembrane region" description="Helical" evidence="7">
    <location>
        <begin position="67"/>
        <end position="98"/>
    </location>
</feature>
<keyword evidence="10" id="KW-1185">Reference proteome</keyword>
<dbReference type="AlphaFoldDB" id="A0A6M6JRX6"/>
<keyword evidence="6 7" id="KW-0472">Membrane</keyword>
<dbReference type="EMBL" id="CP053564">
    <property type="protein sequence ID" value="QJY49169.1"/>
    <property type="molecule type" value="Genomic_DNA"/>
</dbReference>
<dbReference type="InterPro" id="IPR000515">
    <property type="entry name" value="MetI-like"/>
</dbReference>
<keyword evidence="4 7" id="KW-0812">Transmembrane</keyword>
<dbReference type="Gene3D" id="1.10.3720.10">
    <property type="entry name" value="MetI-like"/>
    <property type="match status" value="1"/>
</dbReference>
<dbReference type="PROSITE" id="PS50928">
    <property type="entry name" value="ABC_TM1"/>
    <property type="match status" value="1"/>
</dbReference>
<dbReference type="SUPFAM" id="SSF161098">
    <property type="entry name" value="MetI-like"/>
    <property type="match status" value="1"/>
</dbReference>
<dbReference type="CDD" id="cd06261">
    <property type="entry name" value="TM_PBP2"/>
    <property type="match status" value="1"/>
</dbReference>
<evidence type="ECO:0000256" key="7">
    <source>
        <dbReference type="RuleBase" id="RU363032"/>
    </source>
</evidence>
<dbReference type="GO" id="GO:0055085">
    <property type="term" value="P:transmembrane transport"/>
    <property type="evidence" value="ECO:0007669"/>
    <property type="project" value="InterPro"/>
</dbReference>
<dbReference type="InterPro" id="IPR050366">
    <property type="entry name" value="BP-dependent_transpt_permease"/>
</dbReference>